<feature type="signal peptide" evidence="1">
    <location>
        <begin position="1"/>
        <end position="29"/>
    </location>
</feature>
<proteinExistence type="predicted"/>
<name>A0A5C6E1I8_9BACT</name>
<protein>
    <recommendedName>
        <fullName evidence="4">DUF2961 domain-containing protein</fullName>
    </recommendedName>
</protein>
<dbReference type="InterPro" id="IPR021345">
    <property type="entry name" value="DUF2961"/>
</dbReference>
<accession>A0A5C6E1I8</accession>
<feature type="chain" id="PRO_5022689177" description="DUF2961 domain-containing protein" evidence="1">
    <location>
        <begin position="30"/>
        <end position="722"/>
    </location>
</feature>
<dbReference type="EMBL" id="SJPV01000002">
    <property type="protein sequence ID" value="TWU40999.1"/>
    <property type="molecule type" value="Genomic_DNA"/>
</dbReference>
<evidence type="ECO:0000256" key="1">
    <source>
        <dbReference type="SAM" id="SignalP"/>
    </source>
</evidence>
<organism evidence="2 3">
    <name type="scientific">Novipirellula artificiosorum</name>
    <dbReference type="NCBI Taxonomy" id="2528016"/>
    <lineage>
        <taxon>Bacteria</taxon>
        <taxon>Pseudomonadati</taxon>
        <taxon>Planctomycetota</taxon>
        <taxon>Planctomycetia</taxon>
        <taxon>Pirellulales</taxon>
        <taxon>Pirellulaceae</taxon>
        <taxon>Novipirellula</taxon>
    </lineage>
</organism>
<evidence type="ECO:0008006" key="4">
    <source>
        <dbReference type="Google" id="ProtNLM"/>
    </source>
</evidence>
<comment type="caution">
    <text evidence="2">The sequence shown here is derived from an EMBL/GenBank/DDBJ whole genome shotgun (WGS) entry which is preliminary data.</text>
</comment>
<sequence length="722" mass="80368" precursor="true">MNLNPKPARSFARPLRLAHLSFLSLIALAFLNGSNAESSAEKPATISLGSLLDEMIDRSVIARWPGAKYSCRQASSYDRDSVSADDEGWFANWDRSQFIRTEEKDGRSEHVLLDAEGPGAVVRFWATWHGPGGTAFSDGTLRVYLDGEETPTLERRMSEFIDGGEAATHGLVGAPLSQGVSPKTKYAQRGHNLYLPIPYAKHCKITYSADVLIDRGGRKGEALYYQINYRTYDQDTQVETFDTSQLERMQAKIKTVQSRLLESGVTAAGLKTTTLSKKTLQPEGTETISLDGPAAINELSLKVSAADLPQALRSTVLQIKFDDESTVWCPVGDFFGIGYQVKPYKTWYTEVTPDGLMTCWWRMPFGESCEITVHNLGDQPVTIDRCTVLAGPWVWDDHSMHFHTCWRQYSEISTGIDKKMEKREGARDVNYISIKGRGIYVGDTLTVFNGTAAWWGEGDEKIYVDGEAFPSHFGTGTEDYYGYAWCRPESFSAPFHSQPEGGGNLAGGFSVNSRYRSLDAIPFDRLLTFDMELWHWRDTKVDYAPTTFWYAMPNATSNVEPNIESATRKVTLHVSQIVKPVFVEGAIEAETIRVIEKTGGNFQIQRISGYHWSNDAQLWWIDGKAGDRLTLDFPAPKSGTYKITAGFVHAPDYAIVKVSLNTSDGGTHDLYAPRVVNEPTVLGTFELDAISNKMSFTIAGANPKAIKRHMVGLDYLLLEPAE</sequence>
<dbReference type="Pfam" id="PF11175">
    <property type="entry name" value="DUF2961"/>
    <property type="match status" value="1"/>
</dbReference>
<keyword evidence="1" id="KW-0732">Signal</keyword>
<evidence type="ECO:0000313" key="2">
    <source>
        <dbReference type="EMBL" id="TWU40999.1"/>
    </source>
</evidence>
<evidence type="ECO:0000313" key="3">
    <source>
        <dbReference type="Proteomes" id="UP000319143"/>
    </source>
</evidence>
<reference evidence="2 3" key="1">
    <citation type="submission" date="2019-02" db="EMBL/GenBank/DDBJ databases">
        <title>Deep-cultivation of Planctomycetes and their phenomic and genomic characterization uncovers novel biology.</title>
        <authorList>
            <person name="Wiegand S."/>
            <person name="Jogler M."/>
            <person name="Boedeker C."/>
            <person name="Pinto D."/>
            <person name="Vollmers J."/>
            <person name="Rivas-Marin E."/>
            <person name="Kohn T."/>
            <person name="Peeters S.H."/>
            <person name="Heuer A."/>
            <person name="Rast P."/>
            <person name="Oberbeckmann S."/>
            <person name="Bunk B."/>
            <person name="Jeske O."/>
            <person name="Meyerdierks A."/>
            <person name="Storesund J.E."/>
            <person name="Kallscheuer N."/>
            <person name="Luecker S."/>
            <person name="Lage O.M."/>
            <person name="Pohl T."/>
            <person name="Merkel B.J."/>
            <person name="Hornburger P."/>
            <person name="Mueller R.-W."/>
            <person name="Bruemmer F."/>
            <person name="Labrenz M."/>
            <person name="Spormann A.M."/>
            <person name="Op Den Camp H."/>
            <person name="Overmann J."/>
            <person name="Amann R."/>
            <person name="Jetten M.S.M."/>
            <person name="Mascher T."/>
            <person name="Medema M.H."/>
            <person name="Devos D.P."/>
            <person name="Kaster A.-K."/>
            <person name="Ovreas L."/>
            <person name="Rohde M."/>
            <person name="Galperin M.Y."/>
            <person name="Jogler C."/>
        </authorList>
    </citation>
    <scope>NUCLEOTIDE SEQUENCE [LARGE SCALE GENOMIC DNA]</scope>
    <source>
        <strain evidence="2 3">Poly41</strain>
    </source>
</reference>
<dbReference type="CDD" id="cd02795">
    <property type="entry name" value="CBM6-CBM35-CBM36_like"/>
    <property type="match status" value="1"/>
</dbReference>
<keyword evidence="3" id="KW-1185">Reference proteome</keyword>
<dbReference type="AlphaFoldDB" id="A0A5C6E1I8"/>
<dbReference type="Gene3D" id="2.60.120.1390">
    <property type="match status" value="2"/>
</dbReference>
<dbReference type="RefSeq" id="WP_197231164.1">
    <property type="nucleotide sequence ID" value="NZ_SJPV01000002.1"/>
</dbReference>
<gene>
    <name evidence="2" type="ORF">Poly41_18340</name>
</gene>
<dbReference type="Proteomes" id="UP000319143">
    <property type="component" value="Unassembled WGS sequence"/>
</dbReference>